<dbReference type="Pfam" id="PF13621">
    <property type="entry name" value="Cupin_8"/>
    <property type="match status" value="1"/>
</dbReference>
<dbReference type="Proteomes" id="UP000002729">
    <property type="component" value="Unassembled WGS sequence"/>
</dbReference>
<accession>F0YBZ1</accession>
<dbReference type="PANTHER" id="PTHR12461">
    <property type="entry name" value="HYPOXIA-INDUCIBLE FACTOR 1 ALPHA INHIBITOR-RELATED"/>
    <property type="match status" value="1"/>
</dbReference>
<evidence type="ECO:0000259" key="1">
    <source>
        <dbReference type="PROSITE" id="PS51184"/>
    </source>
</evidence>
<dbReference type="GeneID" id="20225039"/>
<protein>
    <recommendedName>
        <fullName evidence="1">JmjC domain-containing protein</fullName>
    </recommendedName>
</protein>
<dbReference type="AlphaFoldDB" id="F0YBZ1"/>
<dbReference type="InterPro" id="IPR041667">
    <property type="entry name" value="Cupin_8"/>
</dbReference>
<dbReference type="PANTHER" id="PTHR12461:SF105">
    <property type="entry name" value="HYPOXIA-INDUCIBLE FACTOR 1-ALPHA INHIBITOR"/>
    <property type="match status" value="1"/>
</dbReference>
<dbReference type="EMBL" id="GL833131">
    <property type="protein sequence ID" value="EGB07211.1"/>
    <property type="molecule type" value="Genomic_DNA"/>
</dbReference>
<dbReference type="InterPro" id="IPR003347">
    <property type="entry name" value="JmjC_dom"/>
</dbReference>
<feature type="domain" description="JmjC" evidence="1">
    <location>
        <begin position="156"/>
        <end position="324"/>
    </location>
</feature>
<dbReference type="Gene3D" id="2.60.120.650">
    <property type="entry name" value="Cupin"/>
    <property type="match status" value="1"/>
</dbReference>
<dbReference type="RefSeq" id="XP_009037847.1">
    <property type="nucleotide sequence ID" value="XM_009039599.1"/>
</dbReference>
<evidence type="ECO:0000313" key="3">
    <source>
        <dbReference type="Proteomes" id="UP000002729"/>
    </source>
</evidence>
<name>F0YBZ1_AURAN</name>
<organism evidence="3">
    <name type="scientific">Aureococcus anophagefferens</name>
    <name type="common">Harmful bloom alga</name>
    <dbReference type="NCBI Taxonomy" id="44056"/>
    <lineage>
        <taxon>Eukaryota</taxon>
        <taxon>Sar</taxon>
        <taxon>Stramenopiles</taxon>
        <taxon>Ochrophyta</taxon>
        <taxon>Pelagophyceae</taxon>
        <taxon>Pelagomonadales</taxon>
        <taxon>Pelagomonadaceae</taxon>
        <taxon>Aureococcus</taxon>
    </lineage>
</organism>
<dbReference type="InParanoid" id="F0YBZ1"/>
<dbReference type="SUPFAM" id="SSF51197">
    <property type="entry name" value="Clavaminate synthase-like"/>
    <property type="match status" value="1"/>
</dbReference>
<proteinExistence type="predicted"/>
<evidence type="ECO:0000313" key="2">
    <source>
        <dbReference type="EMBL" id="EGB07211.1"/>
    </source>
</evidence>
<dbReference type="OrthoDB" id="203487at2759"/>
<reference evidence="2 3" key="1">
    <citation type="journal article" date="2011" name="Proc. Natl. Acad. Sci. U.S.A.">
        <title>Niche of harmful alga Aureococcus anophagefferens revealed through ecogenomics.</title>
        <authorList>
            <person name="Gobler C.J."/>
            <person name="Berry D.L."/>
            <person name="Dyhrman S.T."/>
            <person name="Wilhelm S.W."/>
            <person name="Salamov A."/>
            <person name="Lobanov A.V."/>
            <person name="Zhang Y."/>
            <person name="Collier J.L."/>
            <person name="Wurch L.L."/>
            <person name="Kustka A.B."/>
            <person name="Dill B.D."/>
            <person name="Shah M."/>
            <person name="VerBerkmoes N.C."/>
            <person name="Kuo A."/>
            <person name="Terry A."/>
            <person name="Pangilinan J."/>
            <person name="Lindquist E.A."/>
            <person name="Lucas S."/>
            <person name="Paulsen I.T."/>
            <person name="Hattenrath-Lehmann T.K."/>
            <person name="Talmage S.C."/>
            <person name="Walker E.A."/>
            <person name="Koch F."/>
            <person name="Burson A.M."/>
            <person name="Marcoval M.A."/>
            <person name="Tang Y.Z."/>
            <person name="Lecleir G.R."/>
            <person name="Coyne K.J."/>
            <person name="Berg G.M."/>
            <person name="Bertrand E.M."/>
            <person name="Saito M.A."/>
            <person name="Gladyshev V.N."/>
            <person name="Grigoriev I.V."/>
        </authorList>
    </citation>
    <scope>NUCLEOTIDE SEQUENCE [LARGE SCALE GENOMIC DNA]</scope>
    <source>
        <strain evidence="3">CCMP 1984</strain>
    </source>
</reference>
<gene>
    <name evidence="2" type="ORF">AURANDRAFT_64850</name>
</gene>
<sequence>MRRPLLVAATVATIYVAVSMGPADTLTKNLQNWRELRFVHALCWSHLLGVACDWCLAEAARLNAVPRPRRAARPVAEATLDLFDKRAPFVVRGALRGPAWTAASLAAMPGANATTYSFQCAANVSERLRAGSFDGYGCALDLPLAEGLRRGFYVRQNNRLLRDFPALADAAGLDEPFLASLREGKFSLRGVFMGEWDGRADAAPSRGSSLHSDLSANWYAQLGGRKTWTLVDPTESARLLPCFDERPGVPALFSGLGYGADAPPSATPLADVDRLVVTLDVGDLLYVPSWWWHQIENLPGFNAAVALRGPRSVVAALRPSAPAFFATVGSLPDIAVQTRNLLATRLGLRTGSFEDAFLKDAASRREL</sequence>
<dbReference type="KEGG" id="aaf:AURANDRAFT_64850"/>
<dbReference type="PROSITE" id="PS51184">
    <property type="entry name" value="JMJC"/>
    <property type="match status" value="1"/>
</dbReference>
<keyword evidence="3" id="KW-1185">Reference proteome</keyword>